<organism evidence="13 14">
    <name type="scientific">Steccherinum ochraceum</name>
    <dbReference type="NCBI Taxonomy" id="92696"/>
    <lineage>
        <taxon>Eukaryota</taxon>
        <taxon>Fungi</taxon>
        <taxon>Dikarya</taxon>
        <taxon>Basidiomycota</taxon>
        <taxon>Agaricomycotina</taxon>
        <taxon>Agaricomycetes</taxon>
        <taxon>Polyporales</taxon>
        <taxon>Steccherinaceae</taxon>
        <taxon>Steccherinum</taxon>
    </lineage>
</organism>
<feature type="region of interest" description="Disordered" evidence="11">
    <location>
        <begin position="516"/>
        <end position="556"/>
    </location>
</feature>
<dbReference type="PANTHER" id="PTHR43788">
    <property type="entry name" value="DNA2/NAM7 HELICASE FAMILY MEMBER"/>
    <property type="match status" value="1"/>
</dbReference>
<evidence type="ECO:0000313" key="14">
    <source>
        <dbReference type="Proteomes" id="UP000292702"/>
    </source>
</evidence>
<keyword evidence="9" id="KW-0067">ATP-binding</keyword>
<name>A0A4V2MVE0_9APHY</name>
<keyword evidence="5" id="KW-0963">Cytoplasm</keyword>
<dbReference type="PANTHER" id="PTHR43788:SF8">
    <property type="entry name" value="DNA-BINDING PROTEIN SMUBP-2"/>
    <property type="match status" value="1"/>
</dbReference>
<evidence type="ECO:0000256" key="1">
    <source>
        <dbReference type="ARBA" id="ARBA00004123"/>
    </source>
</evidence>
<comment type="similarity">
    <text evidence="3">Belongs to the DNA2/NAM7 helicase family.</text>
</comment>
<dbReference type="InterPro" id="IPR050534">
    <property type="entry name" value="Coronavir_polyprotein_1ab"/>
</dbReference>
<dbReference type="InterPro" id="IPR047187">
    <property type="entry name" value="SF1_C_Upf1"/>
</dbReference>
<comment type="caution">
    <text evidence="13">The sequence shown here is derived from an EMBL/GenBank/DDBJ whole genome shotgun (WGS) entry which is preliminary data.</text>
</comment>
<evidence type="ECO:0000256" key="10">
    <source>
        <dbReference type="ARBA" id="ARBA00023242"/>
    </source>
</evidence>
<feature type="region of interest" description="Disordered" evidence="11">
    <location>
        <begin position="451"/>
        <end position="478"/>
    </location>
</feature>
<dbReference type="GO" id="GO:0005524">
    <property type="term" value="F:ATP binding"/>
    <property type="evidence" value="ECO:0007669"/>
    <property type="project" value="UniProtKB-KW"/>
</dbReference>
<protein>
    <recommendedName>
        <fullName evidence="4">DNA helicase</fullName>
        <ecNumber evidence="4">3.6.4.12</ecNumber>
    </recommendedName>
</protein>
<dbReference type="GO" id="GO:0043139">
    <property type="term" value="F:5'-3' DNA helicase activity"/>
    <property type="evidence" value="ECO:0007669"/>
    <property type="project" value="TreeGrafter"/>
</dbReference>
<feature type="compositionally biased region" description="Low complexity" evidence="11">
    <location>
        <begin position="527"/>
        <end position="538"/>
    </location>
</feature>
<dbReference type="InterPro" id="IPR048761">
    <property type="entry name" value="SMUBP-2_HCS1_1B"/>
</dbReference>
<evidence type="ECO:0000256" key="2">
    <source>
        <dbReference type="ARBA" id="ARBA00004496"/>
    </source>
</evidence>
<dbReference type="InterPro" id="IPR003593">
    <property type="entry name" value="AAA+_ATPase"/>
</dbReference>
<evidence type="ECO:0000256" key="11">
    <source>
        <dbReference type="SAM" id="MobiDB-lite"/>
    </source>
</evidence>
<dbReference type="Proteomes" id="UP000292702">
    <property type="component" value="Unassembled WGS sequence"/>
</dbReference>
<evidence type="ECO:0000259" key="12">
    <source>
        <dbReference type="SMART" id="SM00382"/>
    </source>
</evidence>
<dbReference type="Gene3D" id="3.40.50.300">
    <property type="entry name" value="P-loop containing nucleotide triphosphate hydrolases"/>
    <property type="match status" value="2"/>
</dbReference>
<dbReference type="Pfam" id="PF13086">
    <property type="entry name" value="AAA_11"/>
    <property type="match status" value="1"/>
</dbReference>
<dbReference type="SUPFAM" id="SSF52540">
    <property type="entry name" value="P-loop containing nucleoside triphosphate hydrolases"/>
    <property type="match status" value="2"/>
</dbReference>
<dbReference type="EMBL" id="RWJN01000399">
    <property type="protein sequence ID" value="TCD62127.1"/>
    <property type="molecule type" value="Genomic_DNA"/>
</dbReference>
<keyword evidence="10" id="KW-0539">Nucleus</keyword>
<dbReference type="SMART" id="SM00382">
    <property type="entry name" value="AAA"/>
    <property type="match status" value="1"/>
</dbReference>
<keyword evidence="6" id="KW-0547">Nucleotide-binding</keyword>
<dbReference type="AlphaFoldDB" id="A0A4V2MVE0"/>
<dbReference type="InterPro" id="IPR041677">
    <property type="entry name" value="DNA2/NAM7_AAA_11"/>
</dbReference>
<dbReference type="STRING" id="92696.A0A4V2MVE0"/>
<evidence type="ECO:0000256" key="6">
    <source>
        <dbReference type="ARBA" id="ARBA00022741"/>
    </source>
</evidence>
<dbReference type="GO" id="GO:0003723">
    <property type="term" value="F:RNA binding"/>
    <property type="evidence" value="ECO:0007669"/>
    <property type="project" value="InterPro"/>
</dbReference>
<evidence type="ECO:0000313" key="13">
    <source>
        <dbReference type="EMBL" id="TCD62127.1"/>
    </source>
</evidence>
<evidence type="ECO:0000256" key="8">
    <source>
        <dbReference type="ARBA" id="ARBA00022806"/>
    </source>
</evidence>
<gene>
    <name evidence="13" type="ORF">EIP91_007302</name>
</gene>
<dbReference type="CDD" id="cd18808">
    <property type="entry name" value="SF1_C_Upf1"/>
    <property type="match status" value="1"/>
</dbReference>
<keyword evidence="8" id="KW-0347">Helicase</keyword>
<dbReference type="Gene3D" id="2.40.30.270">
    <property type="match status" value="1"/>
</dbReference>
<evidence type="ECO:0000256" key="9">
    <source>
        <dbReference type="ARBA" id="ARBA00022840"/>
    </source>
</evidence>
<evidence type="ECO:0000256" key="5">
    <source>
        <dbReference type="ARBA" id="ARBA00022490"/>
    </source>
</evidence>
<accession>A0A4V2MVE0</accession>
<feature type="domain" description="AAA+ ATPase" evidence="12">
    <location>
        <begin position="234"/>
        <end position="470"/>
    </location>
</feature>
<dbReference type="EC" id="3.6.4.12" evidence="4"/>
<reference evidence="13 14" key="1">
    <citation type="submission" date="2018-11" db="EMBL/GenBank/DDBJ databases">
        <title>Genome assembly of Steccherinum ochraceum LE-BIN_3174, the white-rot fungus of the Steccherinaceae family (The Residual Polyporoid clade, Polyporales, Basidiomycota).</title>
        <authorList>
            <person name="Fedorova T.V."/>
            <person name="Glazunova O.A."/>
            <person name="Landesman E.O."/>
            <person name="Moiseenko K.V."/>
            <person name="Psurtseva N.V."/>
            <person name="Savinova O.S."/>
            <person name="Shakhova N.V."/>
            <person name="Tyazhelova T.V."/>
            <person name="Vasina D.V."/>
        </authorList>
    </citation>
    <scope>NUCLEOTIDE SEQUENCE [LARGE SCALE GENOMIC DNA]</scope>
    <source>
        <strain evidence="13 14">LE-BIN_3174</strain>
    </source>
</reference>
<dbReference type="InterPro" id="IPR027417">
    <property type="entry name" value="P-loop_NTPase"/>
</dbReference>
<proteinExistence type="inferred from homology"/>
<evidence type="ECO:0000256" key="4">
    <source>
        <dbReference type="ARBA" id="ARBA00012551"/>
    </source>
</evidence>
<keyword evidence="14" id="KW-1185">Reference proteome</keyword>
<dbReference type="GO" id="GO:0016787">
    <property type="term" value="F:hydrolase activity"/>
    <property type="evidence" value="ECO:0007669"/>
    <property type="project" value="UniProtKB-KW"/>
</dbReference>
<keyword evidence="7" id="KW-0378">Hydrolase</keyword>
<sequence length="793" mass="86957">MSADSQLRAFLDRQKELLQKEREAELDRYALILSNSSQKLLEQKGLALGNLTVANVSVGLGGRTLVELERSTAYHLSPLFPPHELRPGDIARIEENASTAAKKKLVKSTEGGREARENEGVVYKVSDTRIVLALDTSESSGEDAELPERCRLVKMANTITIDRMDDIIDQLGRALLPAADGSSAKKYTPIITPLMRALLGLSEVSEKTAISDLVFFDETLNPSQKQAVKFALEAPEVACIHGPPGTGKTHTLIEIIRQLTTVTSANPKPLRLLICGASNLSVDNILERLLALPASSKGDRLTFTRIGHPARVMANEGILDATLEAKSYRSEQAALARDVKIELDNVLGTLSGKAKGSKGKRPKRPERKKLWEEVRSLRKEYRQREGQVVQAVLKESQIVLATCHSAGGRQLRNESFDVAIIDEATQAFEAVCWIPILKAKKVILAGDPKQLPPTVLAAPGSRKTKQDNAAKAKAKPAKSALEELAEAVEGLTVDDEADSDEADSAAVEDPIFAEQGDVDDDEPAEPPAASNNSASPESPGKDSTKSVGGNLIPLRPPRSLETTLFDRLLTMHGPRVKRMLNVQYRMHKRIVTFPSRKMYDSRLRSHPSVSSRLLRDLPNITDTRDDDDDILSTPVVFFDTAGCEYFERTEGDSDEGSKCNENEVTIVKNWADQLIAAGVLPSQIAVITPYSAQVTLLTSIIRPIYGVDLEIGTVDSMQGREKDTVIISLVRSNDKRSVGFLKDKRRLNVAMTRAKRHLCVVGDSSTVQHGSGYLRSWMTWLENNADVRYAGLE</sequence>
<evidence type="ECO:0000256" key="3">
    <source>
        <dbReference type="ARBA" id="ARBA00007913"/>
    </source>
</evidence>
<dbReference type="Pfam" id="PF13087">
    <property type="entry name" value="AAA_12"/>
    <property type="match status" value="1"/>
</dbReference>
<dbReference type="GO" id="GO:0005634">
    <property type="term" value="C:nucleus"/>
    <property type="evidence" value="ECO:0007669"/>
    <property type="project" value="UniProtKB-SubCell"/>
</dbReference>
<dbReference type="Pfam" id="PF21138">
    <property type="entry name" value="SMUBP-2_HCS1_1B"/>
    <property type="match status" value="1"/>
</dbReference>
<dbReference type="OrthoDB" id="6730379at2759"/>
<dbReference type="GO" id="GO:0005737">
    <property type="term" value="C:cytoplasm"/>
    <property type="evidence" value="ECO:0007669"/>
    <property type="project" value="UniProtKB-SubCell"/>
</dbReference>
<dbReference type="GO" id="GO:0005694">
    <property type="term" value="C:chromosome"/>
    <property type="evidence" value="ECO:0007669"/>
    <property type="project" value="UniProtKB-ARBA"/>
</dbReference>
<dbReference type="InterPro" id="IPR041679">
    <property type="entry name" value="DNA2/NAM7-like_C"/>
</dbReference>
<evidence type="ECO:0000256" key="7">
    <source>
        <dbReference type="ARBA" id="ARBA00022801"/>
    </source>
</evidence>
<dbReference type="FunFam" id="3.40.50.300:FF:000326">
    <property type="entry name" value="P-loop containing nucleoside triphosphate hydrolase"/>
    <property type="match status" value="1"/>
</dbReference>
<comment type="subcellular location">
    <subcellularLocation>
        <location evidence="2">Cytoplasm</location>
    </subcellularLocation>
    <subcellularLocation>
        <location evidence="1">Nucleus</location>
    </subcellularLocation>
</comment>